<keyword evidence="5 10" id="KW-0808">Transferase</keyword>
<dbReference type="eggNOG" id="COG0449">
    <property type="taxonomic scope" value="Bacteria"/>
</dbReference>
<keyword evidence="4 10" id="KW-0032">Aminotransferase</keyword>
<evidence type="ECO:0000313" key="11">
    <source>
        <dbReference type="Proteomes" id="UP000008561"/>
    </source>
</evidence>
<dbReference type="Pfam" id="PF13522">
    <property type="entry name" value="GATase_6"/>
    <property type="match status" value="1"/>
</dbReference>
<dbReference type="InterPro" id="IPR001347">
    <property type="entry name" value="SIS_dom"/>
</dbReference>
<keyword evidence="7" id="KW-0315">Glutamine amidotransferase</keyword>
<proteinExistence type="predicted"/>
<evidence type="ECO:0000256" key="5">
    <source>
        <dbReference type="ARBA" id="ARBA00022679"/>
    </source>
</evidence>
<evidence type="ECO:0000256" key="1">
    <source>
        <dbReference type="ARBA" id="ARBA00001031"/>
    </source>
</evidence>
<dbReference type="Gene3D" id="3.60.20.10">
    <property type="entry name" value="Glutamine Phosphoribosylpyrophosphate, subunit 1, domain 1"/>
    <property type="match status" value="1"/>
</dbReference>
<dbReference type="EMBL" id="CP000859">
    <property type="protein sequence ID" value="ABW69004.1"/>
    <property type="molecule type" value="Genomic_DNA"/>
</dbReference>
<dbReference type="GO" id="GO:0097367">
    <property type="term" value="F:carbohydrate derivative binding"/>
    <property type="evidence" value="ECO:0007669"/>
    <property type="project" value="InterPro"/>
</dbReference>
<dbReference type="OrthoDB" id="9761808at2"/>
<evidence type="ECO:0000256" key="2">
    <source>
        <dbReference type="ARBA" id="ARBA00012916"/>
    </source>
</evidence>
<dbReference type="KEGG" id="dol:Dole_3201"/>
<dbReference type="PANTHER" id="PTHR10937">
    <property type="entry name" value="GLUCOSAMINE--FRUCTOSE-6-PHOSPHATE AMINOTRANSFERASE, ISOMERIZING"/>
    <property type="match status" value="1"/>
</dbReference>
<dbReference type="GO" id="GO:0004360">
    <property type="term" value="F:glutamine-fructose-6-phosphate transaminase (isomerizing) activity"/>
    <property type="evidence" value="ECO:0007669"/>
    <property type="project" value="UniProtKB-EC"/>
</dbReference>
<dbReference type="AlphaFoldDB" id="A9A085"/>
<dbReference type="InterPro" id="IPR029055">
    <property type="entry name" value="Ntn_hydrolases_N"/>
</dbReference>
<comment type="catalytic activity">
    <reaction evidence="1">
        <text>D-fructose 6-phosphate + L-glutamine = D-glucosamine 6-phosphate + L-glutamate</text>
        <dbReference type="Rhea" id="RHEA:13237"/>
        <dbReference type="ChEBI" id="CHEBI:29985"/>
        <dbReference type="ChEBI" id="CHEBI:58359"/>
        <dbReference type="ChEBI" id="CHEBI:58725"/>
        <dbReference type="ChEBI" id="CHEBI:61527"/>
        <dbReference type="EC" id="2.6.1.16"/>
    </reaction>
</comment>
<evidence type="ECO:0000313" key="10">
    <source>
        <dbReference type="EMBL" id="ABW69004.1"/>
    </source>
</evidence>
<organism evidence="10 11">
    <name type="scientific">Desulfosudis oleivorans (strain DSM 6200 / JCM 39069 / Hxd3)</name>
    <name type="common">Desulfococcus oleovorans</name>
    <dbReference type="NCBI Taxonomy" id="96561"/>
    <lineage>
        <taxon>Bacteria</taxon>
        <taxon>Pseudomonadati</taxon>
        <taxon>Thermodesulfobacteriota</taxon>
        <taxon>Desulfobacteria</taxon>
        <taxon>Desulfobacterales</taxon>
        <taxon>Desulfosudaceae</taxon>
        <taxon>Desulfosudis</taxon>
    </lineage>
</organism>
<dbReference type="Proteomes" id="UP000008561">
    <property type="component" value="Chromosome"/>
</dbReference>
<dbReference type="GO" id="GO:0006487">
    <property type="term" value="P:protein N-linked glycosylation"/>
    <property type="evidence" value="ECO:0007669"/>
    <property type="project" value="TreeGrafter"/>
</dbReference>
<feature type="domain" description="SIS" evidence="9">
    <location>
        <begin position="723"/>
        <end position="866"/>
    </location>
</feature>
<dbReference type="InterPro" id="IPR017932">
    <property type="entry name" value="GATase_2_dom"/>
</dbReference>
<evidence type="ECO:0000256" key="7">
    <source>
        <dbReference type="ARBA" id="ARBA00022962"/>
    </source>
</evidence>
<dbReference type="SUPFAM" id="SSF56235">
    <property type="entry name" value="N-terminal nucleophile aminohydrolases (Ntn hydrolases)"/>
    <property type="match status" value="1"/>
</dbReference>
<dbReference type="Gene3D" id="3.40.50.10490">
    <property type="entry name" value="Glucose-6-phosphate isomerase like protein, domain 1"/>
    <property type="match status" value="2"/>
</dbReference>
<dbReference type="CDD" id="cd05008">
    <property type="entry name" value="SIS_GlmS_GlmD_1"/>
    <property type="match status" value="1"/>
</dbReference>
<dbReference type="PROSITE" id="PS51464">
    <property type="entry name" value="SIS"/>
    <property type="match status" value="2"/>
</dbReference>
<evidence type="ECO:0000259" key="8">
    <source>
        <dbReference type="PROSITE" id="PS51278"/>
    </source>
</evidence>
<dbReference type="SUPFAM" id="SSF53697">
    <property type="entry name" value="SIS domain"/>
    <property type="match status" value="1"/>
</dbReference>
<dbReference type="EC" id="2.6.1.16" evidence="2"/>
<protein>
    <recommendedName>
        <fullName evidence="3">Glutamine--fructose-6-phosphate aminotransferase [isomerizing]</fullName>
        <ecNumber evidence="2">2.6.1.16</ecNumber>
    </recommendedName>
</protein>
<name>A9A085_DESOH</name>
<gene>
    <name evidence="10" type="ordered locus">Dole_3201</name>
</gene>
<keyword evidence="11" id="KW-1185">Reference proteome</keyword>
<dbReference type="GO" id="GO:0006002">
    <property type="term" value="P:fructose 6-phosphate metabolic process"/>
    <property type="evidence" value="ECO:0007669"/>
    <property type="project" value="TreeGrafter"/>
</dbReference>
<dbReference type="InterPro" id="IPR046348">
    <property type="entry name" value="SIS_dom_sf"/>
</dbReference>
<dbReference type="PANTHER" id="PTHR10937:SF0">
    <property type="entry name" value="GLUTAMINE--FRUCTOSE-6-PHOSPHATE TRANSAMINASE (ISOMERIZING)"/>
    <property type="match status" value="1"/>
</dbReference>
<evidence type="ECO:0000259" key="9">
    <source>
        <dbReference type="PROSITE" id="PS51464"/>
    </source>
</evidence>
<dbReference type="Pfam" id="PF01380">
    <property type="entry name" value="SIS"/>
    <property type="match status" value="1"/>
</dbReference>
<dbReference type="STRING" id="96561.Dole_3201"/>
<evidence type="ECO:0000256" key="6">
    <source>
        <dbReference type="ARBA" id="ARBA00022737"/>
    </source>
</evidence>
<dbReference type="HOGENOM" id="CLU_277828_0_0_7"/>
<evidence type="ECO:0000256" key="3">
    <source>
        <dbReference type="ARBA" id="ARBA00016090"/>
    </source>
</evidence>
<dbReference type="GO" id="GO:0006047">
    <property type="term" value="P:UDP-N-acetylglucosamine metabolic process"/>
    <property type="evidence" value="ECO:0007669"/>
    <property type="project" value="TreeGrafter"/>
</dbReference>
<feature type="domain" description="SIS" evidence="9">
    <location>
        <begin position="538"/>
        <end position="690"/>
    </location>
</feature>
<dbReference type="PROSITE" id="PS51278">
    <property type="entry name" value="GATASE_TYPE_2"/>
    <property type="match status" value="1"/>
</dbReference>
<reference evidence="10 11" key="1">
    <citation type="submission" date="2007-10" db="EMBL/GenBank/DDBJ databases">
        <title>Complete sequence of Desulfococcus oleovorans Hxd3.</title>
        <authorList>
            <consortium name="US DOE Joint Genome Institute"/>
            <person name="Copeland A."/>
            <person name="Lucas S."/>
            <person name="Lapidus A."/>
            <person name="Barry K."/>
            <person name="Glavina del Rio T."/>
            <person name="Dalin E."/>
            <person name="Tice H."/>
            <person name="Pitluck S."/>
            <person name="Kiss H."/>
            <person name="Brettin T."/>
            <person name="Bruce D."/>
            <person name="Detter J.C."/>
            <person name="Han C."/>
            <person name="Schmutz J."/>
            <person name="Larimer F."/>
            <person name="Land M."/>
            <person name="Hauser L."/>
            <person name="Kyrpides N."/>
            <person name="Kim E."/>
            <person name="Wawrik B."/>
            <person name="Richardson P."/>
        </authorList>
    </citation>
    <scope>NUCLEOTIDE SEQUENCE [LARGE SCALE GENOMIC DNA]</scope>
    <source>
        <strain evidence="11">DSM 6200 / JCM 39069 / Hxd3</strain>
    </source>
</reference>
<feature type="domain" description="Glutamine amidotransferase type-2" evidence="8">
    <location>
        <begin position="139"/>
        <end position="453"/>
    </location>
</feature>
<accession>A9A085</accession>
<sequence length="1190" mass="129281">MCGIVAIVPFQNGAGPAPVVDVSVLQDMVDRVRETTLDRMIEAGGFSADRYLGGDAVCDALAKAARDLKTDAAFFHLYAHADAAKAVCDLGIGFRGLIDAEADAMDRQAGQMEAAVAAAAFDRLETLRDICWCLETEVCDNVKKVGALAGGRNLSFSAACLVRKINTTFNSLDRLEVRGRDSAGISVMAVLDAPAFDRFSASLAQAGLDKEFAQRTNPRILSNRSVALSRTGLKAPVCLAFVYKVAAEIGSLGDNVRFLREQIQGDSLFWRLLESPVRHCTLSAHTRWASVGTITEANCHPQDSRTTDREPPDHPVIQVCLNGDIDNFQELKAEYESSNNPVPEEITTDTKIIALRVQVHLEQGHDIESAFRLAVNDFKGSHAISMQTSLAPGKMFFAQKGSGQALFLGLAPDHYIVSSELYGIVEETADFVKMNANGSGTAGSGQIVILDGAGSGGVGGVKTLCYDGTPVAVVAHQALTTDITSRDVDRQGYSHYFLKEISEAPAAIEKTLYNRWKTVDGGQGLEVALEKASLPPALCRAMADGTIRRIFFIGQGTAGVAALACAGILEYYLADPSMGVRALKASELSGLDMMEHAGTDTLADTLVCAISQSGTTTDTNRAVDMVKKRGAHTLAIVNRRDSDITFKVDGVIYTSTGRDIEMSVASTKAFYSQVVAGALLGLALARIRGARDGEFITSEIKQMLRLPACLRRIFTRRDAISACADRLASARTYWAVVGSGPNKAAADEIRIKLSELCYKTISSDYVEDKKHIDLSAEPLIIVCAAGSRSRVLEDIVKDTAIFKAHKAVPIVITDEGEERFAPYAEAVIPVPQVAEHFGPIVNTFAGHLWGYYAALAINKGARLLHEFRETVRGDITAYMQKGLDLFEILLENGFREKIARFYTVFRSRRHDADCPAAISLASDLALLLKYLSGRLPFSDFELDFGKKGTAPNMIDTLFEYLGRSINHMARPVDAIKHQAKTVTVGTSRTKETMEGILFETLAGFDLHISQLTNTNIVVLRNVQLIVSEIKGAILYKVDHLNLLGEPTDETTIAIIKKTGVLAEIPSRVESDKRLKGTKKIIVREGNVYIGKGRKDDRHIVVIPVLSASPARGGMIRFILLLNIGFRKEATLFEKKKALGGKAERIKNIVQESSVVWQDSFLEQVDIQDLFGKSAEKIAESIVTAVEKNSE</sequence>
<dbReference type="RefSeq" id="WP_012176614.1">
    <property type="nucleotide sequence ID" value="NC_009943.1"/>
</dbReference>
<keyword evidence="6" id="KW-0677">Repeat</keyword>
<evidence type="ECO:0000256" key="4">
    <source>
        <dbReference type="ARBA" id="ARBA00022576"/>
    </source>
</evidence>
<dbReference type="InterPro" id="IPR035466">
    <property type="entry name" value="GlmS/AgaS_SIS"/>
</dbReference>